<dbReference type="EMBL" id="JAAMPC010000007">
    <property type="protein sequence ID" value="KAG2301506.1"/>
    <property type="molecule type" value="Genomic_DNA"/>
</dbReference>
<protein>
    <recommendedName>
        <fullName evidence="1">NET domain-containing protein</fullName>
    </recommendedName>
</protein>
<gene>
    <name evidence="2" type="ORF">Bca52824_030157</name>
</gene>
<dbReference type="Proteomes" id="UP000886595">
    <property type="component" value="Unassembled WGS sequence"/>
</dbReference>
<sequence length="210" mass="23312">MNFIHSTLVCPNQTESFRIVYQIIFLAVVGAEAVGGEVGADAVGLGTCGGEKEWVSFVAVGFRRSGWCWRISGEDGNNNTATARDRSEDDVKNLLSNPDIVKKLTSQYSNILFHELEDMQQQLESLLDDVVATCRPMTRGEKRDLQKAVMELPGGNRDRIAGIVEEHCRTSGKDFSDEVIANLDQSEDNVMLWRLHFYIGAVENAQKLAS</sequence>
<comment type="caution">
    <text evidence="2">The sequence shown here is derived from an EMBL/GenBank/DDBJ whole genome shotgun (WGS) entry which is preliminary data.</text>
</comment>
<name>A0A8X7V6G5_BRACI</name>
<feature type="domain" description="NET" evidence="1">
    <location>
        <begin position="127"/>
        <end position="210"/>
    </location>
</feature>
<dbReference type="InterPro" id="IPR027353">
    <property type="entry name" value="NET_dom"/>
</dbReference>
<reference evidence="2 3" key="1">
    <citation type="submission" date="2020-02" db="EMBL/GenBank/DDBJ databases">
        <authorList>
            <person name="Ma Q."/>
            <person name="Huang Y."/>
            <person name="Song X."/>
            <person name="Pei D."/>
        </authorList>
    </citation>
    <scope>NUCLEOTIDE SEQUENCE [LARGE SCALE GENOMIC DNA]</scope>
    <source>
        <strain evidence="2">Sxm20200214</strain>
        <tissue evidence="2">Leaf</tissue>
    </source>
</reference>
<organism evidence="2 3">
    <name type="scientific">Brassica carinata</name>
    <name type="common">Ethiopian mustard</name>
    <name type="synonym">Abyssinian cabbage</name>
    <dbReference type="NCBI Taxonomy" id="52824"/>
    <lineage>
        <taxon>Eukaryota</taxon>
        <taxon>Viridiplantae</taxon>
        <taxon>Streptophyta</taxon>
        <taxon>Embryophyta</taxon>
        <taxon>Tracheophyta</taxon>
        <taxon>Spermatophyta</taxon>
        <taxon>Magnoliopsida</taxon>
        <taxon>eudicotyledons</taxon>
        <taxon>Gunneridae</taxon>
        <taxon>Pentapetalae</taxon>
        <taxon>rosids</taxon>
        <taxon>malvids</taxon>
        <taxon>Brassicales</taxon>
        <taxon>Brassicaceae</taxon>
        <taxon>Brassiceae</taxon>
        <taxon>Brassica</taxon>
    </lineage>
</organism>
<dbReference type="Pfam" id="PF17035">
    <property type="entry name" value="BET"/>
    <property type="match status" value="1"/>
</dbReference>
<evidence type="ECO:0000313" key="2">
    <source>
        <dbReference type="EMBL" id="KAG2301506.1"/>
    </source>
</evidence>
<dbReference type="PROSITE" id="PS51525">
    <property type="entry name" value="NET"/>
    <property type="match status" value="1"/>
</dbReference>
<keyword evidence="3" id="KW-1185">Reference proteome</keyword>
<proteinExistence type="predicted"/>
<evidence type="ECO:0000313" key="3">
    <source>
        <dbReference type="Proteomes" id="UP000886595"/>
    </source>
</evidence>
<dbReference type="OrthoDB" id="21449at2759"/>
<accession>A0A8X7V6G5</accession>
<evidence type="ECO:0000259" key="1">
    <source>
        <dbReference type="PROSITE" id="PS51525"/>
    </source>
</evidence>
<dbReference type="Gene3D" id="1.20.1270.220">
    <property type="match status" value="1"/>
</dbReference>
<dbReference type="AlphaFoldDB" id="A0A8X7V6G5"/>
<dbReference type="InterPro" id="IPR038336">
    <property type="entry name" value="NET_sf"/>
</dbReference>